<proteinExistence type="predicted"/>
<dbReference type="PATRIC" id="fig|1141662.3.peg.1806"/>
<dbReference type="AlphaFoldDB" id="K8WN13"/>
<name>K8WN13_9GAMM</name>
<dbReference type="STRING" id="1141662.OOA_08931"/>
<gene>
    <name evidence="1" type="ORF">OOA_08931</name>
</gene>
<comment type="caution">
    <text evidence="1">The sequence shown here is derived from an EMBL/GenBank/DDBJ whole genome shotgun (WGS) entry which is preliminary data.</text>
</comment>
<evidence type="ECO:0000313" key="2">
    <source>
        <dbReference type="Proteomes" id="UP000009336"/>
    </source>
</evidence>
<protein>
    <submittedName>
        <fullName evidence="1">Uncharacterized protein</fullName>
    </submittedName>
</protein>
<sequence length="82" mass="9269">MCTFKSAGSFAAYLQLTGIKHSQEIKGNLGAFVKQEIQAEWEHFFLAMYWTDIDSVKVFAGGNYHVAVIYPEDDKFCLLSDP</sequence>
<evidence type="ECO:0000313" key="1">
    <source>
        <dbReference type="EMBL" id="EKT62003.1"/>
    </source>
</evidence>
<dbReference type="eggNOG" id="COG2329">
    <property type="taxonomic scope" value="Bacteria"/>
</dbReference>
<dbReference type="Proteomes" id="UP000009336">
    <property type="component" value="Unassembled WGS sequence"/>
</dbReference>
<organism evidence="1 2">
    <name type="scientific">Providencia burhodogranariea DSM 19968</name>
    <dbReference type="NCBI Taxonomy" id="1141662"/>
    <lineage>
        <taxon>Bacteria</taxon>
        <taxon>Pseudomonadati</taxon>
        <taxon>Pseudomonadota</taxon>
        <taxon>Gammaproteobacteria</taxon>
        <taxon>Enterobacterales</taxon>
        <taxon>Morganellaceae</taxon>
        <taxon>Providencia</taxon>
    </lineage>
</organism>
<keyword evidence="2" id="KW-1185">Reference proteome</keyword>
<accession>K8WN13</accession>
<dbReference type="HOGENOM" id="CLU_170225_0_1_6"/>
<dbReference type="EMBL" id="AKKL01000022">
    <property type="protein sequence ID" value="EKT62003.1"/>
    <property type="molecule type" value="Genomic_DNA"/>
</dbReference>
<reference evidence="1 2" key="1">
    <citation type="journal article" date="2012" name="BMC Genomics">
        <title>Comparative genomics of bacteria in the genus Providencia isolated from wild Drosophila melanogaster.</title>
        <authorList>
            <person name="Galac M.R."/>
            <person name="Lazzaro B.P."/>
        </authorList>
    </citation>
    <scope>NUCLEOTIDE SEQUENCE [LARGE SCALE GENOMIC DNA]</scope>
    <source>
        <strain evidence="1 2">DSM 19968</strain>
    </source>
</reference>